<sequence length="109" mass="11379">MTRTHLIATRREDLSCDASALSGGGPDRPDGGTGGLSRARSGGDGLINDVNNVAEASATSLTTQINEQLGAASDDLWISPTAQLEDKLVFKEKRDVMASDHGLEGVARL</sequence>
<gene>
    <name evidence="2" type="ORF">GUJ93_ZPchr0006g41293</name>
</gene>
<name>A0A8J5T2W5_ZIZPA</name>
<organism evidence="2 3">
    <name type="scientific">Zizania palustris</name>
    <name type="common">Northern wild rice</name>
    <dbReference type="NCBI Taxonomy" id="103762"/>
    <lineage>
        <taxon>Eukaryota</taxon>
        <taxon>Viridiplantae</taxon>
        <taxon>Streptophyta</taxon>
        <taxon>Embryophyta</taxon>
        <taxon>Tracheophyta</taxon>
        <taxon>Spermatophyta</taxon>
        <taxon>Magnoliopsida</taxon>
        <taxon>Liliopsida</taxon>
        <taxon>Poales</taxon>
        <taxon>Poaceae</taxon>
        <taxon>BOP clade</taxon>
        <taxon>Oryzoideae</taxon>
        <taxon>Oryzeae</taxon>
        <taxon>Zizaniinae</taxon>
        <taxon>Zizania</taxon>
    </lineage>
</organism>
<protein>
    <submittedName>
        <fullName evidence="2">Uncharacterized protein</fullName>
    </submittedName>
</protein>
<evidence type="ECO:0000256" key="1">
    <source>
        <dbReference type="SAM" id="MobiDB-lite"/>
    </source>
</evidence>
<accession>A0A8J5T2W5</accession>
<evidence type="ECO:0000313" key="2">
    <source>
        <dbReference type="EMBL" id="KAG8077152.1"/>
    </source>
</evidence>
<feature type="region of interest" description="Disordered" evidence="1">
    <location>
        <begin position="17"/>
        <end position="43"/>
    </location>
</feature>
<keyword evidence="3" id="KW-1185">Reference proteome</keyword>
<feature type="compositionally biased region" description="Gly residues" evidence="1">
    <location>
        <begin position="22"/>
        <end position="35"/>
    </location>
</feature>
<dbReference type="Proteomes" id="UP000729402">
    <property type="component" value="Unassembled WGS sequence"/>
</dbReference>
<dbReference type="AlphaFoldDB" id="A0A8J5T2W5"/>
<reference evidence="2" key="1">
    <citation type="journal article" date="2021" name="bioRxiv">
        <title>Whole Genome Assembly and Annotation of Northern Wild Rice, Zizania palustris L., Supports a Whole Genome Duplication in the Zizania Genus.</title>
        <authorList>
            <person name="Haas M."/>
            <person name="Kono T."/>
            <person name="Macchietto M."/>
            <person name="Millas R."/>
            <person name="McGilp L."/>
            <person name="Shao M."/>
            <person name="Duquette J."/>
            <person name="Hirsch C.N."/>
            <person name="Kimball J."/>
        </authorList>
    </citation>
    <scope>NUCLEOTIDE SEQUENCE</scope>
    <source>
        <tissue evidence="2">Fresh leaf tissue</tissue>
    </source>
</reference>
<reference evidence="2" key="2">
    <citation type="submission" date="2021-02" db="EMBL/GenBank/DDBJ databases">
        <authorList>
            <person name="Kimball J.A."/>
            <person name="Haas M.W."/>
            <person name="Macchietto M."/>
            <person name="Kono T."/>
            <person name="Duquette J."/>
            <person name="Shao M."/>
        </authorList>
    </citation>
    <scope>NUCLEOTIDE SEQUENCE</scope>
    <source>
        <tissue evidence="2">Fresh leaf tissue</tissue>
    </source>
</reference>
<proteinExistence type="predicted"/>
<evidence type="ECO:0000313" key="3">
    <source>
        <dbReference type="Proteomes" id="UP000729402"/>
    </source>
</evidence>
<dbReference type="EMBL" id="JAAALK010000283">
    <property type="protein sequence ID" value="KAG8077152.1"/>
    <property type="molecule type" value="Genomic_DNA"/>
</dbReference>
<comment type="caution">
    <text evidence="2">The sequence shown here is derived from an EMBL/GenBank/DDBJ whole genome shotgun (WGS) entry which is preliminary data.</text>
</comment>